<dbReference type="EMBL" id="CAJVPT010005890">
    <property type="protein sequence ID" value="CAG8524995.1"/>
    <property type="molecule type" value="Genomic_DNA"/>
</dbReference>
<sequence length="1278" mass="144295">MMDDRVLVYRGADQPDMSVINPESDVWQNIKIPIDYIANNWPLRCSTISSDGRLIAVAGRRGLIHYSMASGRWKLFEQASQEQSFLVRGGLLWFHHVLIVAIEMASRTYQVQLYSRDNELTLREILHVETFDAPIVSLSLVDNSLLVYTENNDLYHYLVLPTADNVTLHCCGSISFDGVVIEPTLVRGLSWMVPSSQKNFGDVADDMTTATILLLVGGQLDFSKDVKYDMQILADRIEFFWIHIKGIGALENSLWGYDGEALRIWLDALKIGAIPVNNRGPGPVIEHSHLFMNHILRYHLQKKQVKEAVQFALQYQSLVFFSHSLEVLLHMILESEDDVEEEKAILPEAITFLDHFDESLEIVVRCMQRTLDHCLKLNTGVWIGVYARGTPNQLEETSEDAVRLLSQAMERNSSDIAKDLMRFLRSIDEDGTVLKDVLNKMLGPYQTNRRHQPSLPTHLEDEDSRNHPPAVRQYSQPLPVDGYSAPPAPNRLHSYPPESSSNLGGFQPGLPGSAVRNVPYSARLTRETRSQAGLAEEQIETEDDETSSGDEEEQECDFIEEEVLTQSAAEQLERLEWQIMLRSVLDGDVINSEKQRVGIAEIETEPIDTVERFRTQISSEEAWLSYRGKIRKRSLDEEKKRVEHRRLRVGETLHEDVLAFIYNADSGENAVDQLNSYLRRLDAVESFYPTLKAMYHDKPHLKDPAFTKRIYAMTAYANLAGMTRQHLSLLQKWTGSKELDVMALSKTNEIVIRPRRPYSNDYAPEVADDSTFVERVLKEQSLVQIFKKRALVDALQIVARANKVYASFSDEFDAMRLPALWNELRELLTFPIKLMQASLRVQLDYAHRLRDMDILLIDQMMEDFKVSINEACSRKAEYRTLLSGGKYLEDFISDDYDKVVLEAVTTFFGLLHRKLKSGAGSRGSYFRETEFLDSQWGLLDKVASEISGGSVLVAEQLCIVTHRLIVRITDAFDHQIRRPSLLASPVSRFSVITNISNDNVSNEEVPVVKLQIDGEENKSNVVTAYIHMLEEARSAFQVVADHPTANGGSQDKGSSLPPANGSSAKGQSDADLDGVNSLSGAEDDSSTYEPEEISKVDDSKKIDESQDKSPKEPEKVSPYLIVFRPKTPMFWHGRVLLGIDIPTLDLGITDKRLLLISEGGQSRLAIAKSRFAGHFIYEDESRAYSAVEEGDVELALVAYASPVGTLPVQTDQRSHLPAINKELLRVTRATNRLAFKIVESIHPVRKALIGVPGYQDLLQNWFLFAAEHAHQQSPGAEF</sequence>
<name>A0ACA9LIM1_9GLOM</name>
<gene>
    <name evidence="1" type="ORF">ACOLOM_LOCUS3824</name>
</gene>
<feature type="non-terminal residue" evidence="1">
    <location>
        <position position="1278"/>
    </location>
</feature>
<dbReference type="Proteomes" id="UP000789525">
    <property type="component" value="Unassembled WGS sequence"/>
</dbReference>
<keyword evidence="2" id="KW-1185">Reference proteome</keyword>
<evidence type="ECO:0000313" key="2">
    <source>
        <dbReference type="Proteomes" id="UP000789525"/>
    </source>
</evidence>
<proteinExistence type="predicted"/>
<protein>
    <submittedName>
        <fullName evidence="1">7275_t:CDS:1</fullName>
    </submittedName>
</protein>
<reference evidence="1" key="1">
    <citation type="submission" date="2021-06" db="EMBL/GenBank/DDBJ databases">
        <authorList>
            <person name="Kallberg Y."/>
            <person name="Tangrot J."/>
            <person name="Rosling A."/>
        </authorList>
    </citation>
    <scope>NUCLEOTIDE SEQUENCE</scope>
    <source>
        <strain evidence="1">CL356</strain>
    </source>
</reference>
<comment type="caution">
    <text evidence="1">The sequence shown here is derived from an EMBL/GenBank/DDBJ whole genome shotgun (WGS) entry which is preliminary data.</text>
</comment>
<accession>A0ACA9LIM1</accession>
<organism evidence="1 2">
    <name type="scientific">Acaulospora colombiana</name>
    <dbReference type="NCBI Taxonomy" id="27376"/>
    <lineage>
        <taxon>Eukaryota</taxon>
        <taxon>Fungi</taxon>
        <taxon>Fungi incertae sedis</taxon>
        <taxon>Mucoromycota</taxon>
        <taxon>Glomeromycotina</taxon>
        <taxon>Glomeromycetes</taxon>
        <taxon>Diversisporales</taxon>
        <taxon>Acaulosporaceae</taxon>
        <taxon>Acaulospora</taxon>
    </lineage>
</organism>
<evidence type="ECO:0000313" key="1">
    <source>
        <dbReference type="EMBL" id="CAG8524995.1"/>
    </source>
</evidence>